<evidence type="ECO:0000256" key="2">
    <source>
        <dbReference type="ARBA" id="ARBA00001947"/>
    </source>
</evidence>
<keyword evidence="9" id="KW-0862">Zinc</keyword>
<keyword evidence="10" id="KW-0961">Cell wall biogenesis/degradation</keyword>
<organism evidence="14 15">
    <name type="scientific">Salinivibrio costicola subsp. alcaliphilus</name>
    <dbReference type="NCBI Taxonomy" id="272773"/>
    <lineage>
        <taxon>Bacteria</taxon>
        <taxon>Pseudomonadati</taxon>
        <taxon>Pseudomonadota</taxon>
        <taxon>Gammaproteobacteria</taxon>
        <taxon>Vibrionales</taxon>
        <taxon>Vibrionaceae</taxon>
        <taxon>Salinivibrio</taxon>
    </lineage>
</organism>
<keyword evidence="7" id="KW-0479">Metal-binding</keyword>
<comment type="similarity">
    <text evidence="4">Belongs to the N-acetylmuramoyl-L-alanine amidase 2 family.</text>
</comment>
<dbReference type="PANTHER" id="PTHR30417">
    <property type="entry name" value="N-ACETYLMURAMOYL-L-ALANINE AMIDASE AMID"/>
    <property type="match status" value="1"/>
</dbReference>
<evidence type="ECO:0000256" key="10">
    <source>
        <dbReference type="ARBA" id="ARBA00023316"/>
    </source>
</evidence>
<proteinExistence type="inferred from homology"/>
<dbReference type="Pfam" id="PF01510">
    <property type="entry name" value="Amidase_2"/>
    <property type="match status" value="1"/>
</dbReference>
<comment type="cofactor">
    <cofactor evidence="2">
        <name>Zn(2+)</name>
        <dbReference type="ChEBI" id="CHEBI:29105"/>
    </cofactor>
</comment>
<name>A0ABX3KT19_SALCS</name>
<comment type="catalytic activity">
    <reaction evidence="1">
        <text>Hydrolyzes the link between N-acetylmuramoyl residues and L-amino acid residues in certain cell-wall glycopeptides.</text>
        <dbReference type="EC" id="3.5.1.28"/>
    </reaction>
</comment>
<evidence type="ECO:0000256" key="4">
    <source>
        <dbReference type="ARBA" id="ARBA00007553"/>
    </source>
</evidence>
<evidence type="ECO:0000256" key="3">
    <source>
        <dbReference type="ARBA" id="ARBA00004496"/>
    </source>
</evidence>
<evidence type="ECO:0000256" key="1">
    <source>
        <dbReference type="ARBA" id="ARBA00001561"/>
    </source>
</evidence>
<protein>
    <recommendedName>
        <fullName evidence="11">1,6-anhydro-N-acetylmuramyl-L-alanine amidase AmpD</fullName>
        <ecNumber evidence="5">3.5.1.28</ecNumber>
    </recommendedName>
    <alternativeName>
        <fullName evidence="12">N-acetylmuramoyl-L-alanine amidase</fullName>
    </alternativeName>
</protein>
<comment type="caution">
    <text evidence="14">The sequence shown here is derived from an EMBL/GenBank/DDBJ whole genome shotgun (WGS) entry which is preliminary data.</text>
</comment>
<gene>
    <name evidence="14" type="ORF">BZJ21_03755</name>
</gene>
<dbReference type="NCBIfam" id="NF008758">
    <property type="entry name" value="PRK11789.1"/>
    <property type="match status" value="1"/>
</dbReference>
<dbReference type="Proteomes" id="UP000189431">
    <property type="component" value="Unassembled WGS sequence"/>
</dbReference>
<dbReference type="PANTHER" id="PTHR30417:SF4">
    <property type="entry name" value="1,6-ANHYDRO-N-ACETYLMURAMYL-L-ALANINE AMIDASE AMPD"/>
    <property type="match status" value="1"/>
</dbReference>
<dbReference type="RefSeq" id="WP_021022599.1">
    <property type="nucleotide sequence ID" value="NZ_MUFR01000007.1"/>
</dbReference>
<evidence type="ECO:0000313" key="14">
    <source>
        <dbReference type="EMBL" id="OOF34792.1"/>
    </source>
</evidence>
<dbReference type="SMART" id="SM00644">
    <property type="entry name" value="Ami_2"/>
    <property type="match status" value="1"/>
</dbReference>
<evidence type="ECO:0000313" key="15">
    <source>
        <dbReference type="Proteomes" id="UP000189431"/>
    </source>
</evidence>
<dbReference type="InterPro" id="IPR002502">
    <property type="entry name" value="Amidase_domain"/>
</dbReference>
<keyword evidence="15" id="KW-1185">Reference proteome</keyword>
<dbReference type="EC" id="3.5.1.28" evidence="5"/>
<dbReference type="Gene3D" id="3.40.80.10">
    <property type="entry name" value="Peptidoglycan recognition protein-like"/>
    <property type="match status" value="1"/>
</dbReference>
<dbReference type="CDD" id="cd06583">
    <property type="entry name" value="PGRP"/>
    <property type="match status" value="1"/>
</dbReference>
<keyword evidence="8" id="KW-0378">Hydrolase</keyword>
<reference evidence="15" key="1">
    <citation type="submission" date="2017-01" db="EMBL/GenBank/DDBJ databases">
        <title>Draft genome of the species Salinivibrio costicola subsp. alcaliphilus.</title>
        <authorList>
            <person name="Lopez-Hermoso C."/>
            <person name="De La Haba R."/>
            <person name="Sanchez-Porro C."/>
            <person name="Ventosa A."/>
        </authorList>
    </citation>
    <scope>NUCLEOTIDE SEQUENCE [LARGE SCALE GENOMIC DNA]</scope>
    <source>
        <strain evidence="15">CBH448</strain>
    </source>
</reference>
<evidence type="ECO:0000256" key="6">
    <source>
        <dbReference type="ARBA" id="ARBA00022490"/>
    </source>
</evidence>
<evidence type="ECO:0000256" key="11">
    <source>
        <dbReference type="ARBA" id="ARBA00039257"/>
    </source>
</evidence>
<evidence type="ECO:0000256" key="12">
    <source>
        <dbReference type="ARBA" id="ARBA00042615"/>
    </source>
</evidence>
<evidence type="ECO:0000256" key="7">
    <source>
        <dbReference type="ARBA" id="ARBA00022723"/>
    </source>
</evidence>
<dbReference type="InterPro" id="IPR036505">
    <property type="entry name" value="Amidase/PGRP_sf"/>
</dbReference>
<comment type="subcellular location">
    <subcellularLocation>
        <location evidence="3">Cytoplasm</location>
    </subcellularLocation>
</comment>
<sequence length="185" mass="21098">MSFSRIDDHWLAGARACPSPHYNSRPDSEDISLLVVHNISLPPGQFDGPYIEQFFQGNLDADAHPYFAQIRDLRVSAHLLIRRDGSVIQFVPFNERAWHAGISCFDGRQQCNDFSIGIELEGTDTLPYTDQQYQSLAAITQTLMQYYPAITRDRITGHQHIAPGRKTDPGHVFDWERLHLLLYTA</sequence>
<dbReference type="SUPFAM" id="SSF55846">
    <property type="entry name" value="N-acetylmuramoyl-L-alanine amidase-like"/>
    <property type="match status" value="1"/>
</dbReference>
<dbReference type="EMBL" id="MUFR01000007">
    <property type="protein sequence ID" value="OOF34792.1"/>
    <property type="molecule type" value="Genomic_DNA"/>
</dbReference>
<feature type="domain" description="N-acetylmuramoyl-L-alanine amidase" evidence="13">
    <location>
        <begin position="19"/>
        <end position="170"/>
    </location>
</feature>
<accession>A0ABX3KT19</accession>
<keyword evidence="6" id="KW-0963">Cytoplasm</keyword>
<evidence type="ECO:0000256" key="8">
    <source>
        <dbReference type="ARBA" id="ARBA00022801"/>
    </source>
</evidence>
<evidence type="ECO:0000256" key="5">
    <source>
        <dbReference type="ARBA" id="ARBA00011901"/>
    </source>
</evidence>
<evidence type="ECO:0000256" key="9">
    <source>
        <dbReference type="ARBA" id="ARBA00022833"/>
    </source>
</evidence>
<dbReference type="InterPro" id="IPR051206">
    <property type="entry name" value="NAMLAA_amidase_2"/>
</dbReference>
<evidence type="ECO:0000259" key="13">
    <source>
        <dbReference type="SMART" id="SM00644"/>
    </source>
</evidence>